<dbReference type="Pfam" id="PF04366">
    <property type="entry name" value="Ysc84"/>
    <property type="match status" value="1"/>
</dbReference>
<dbReference type="RefSeq" id="WP_256600206.1">
    <property type="nucleotide sequence ID" value="NZ_JANIBJ010000001.1"/>
</dbReference>
<feature type="chain" id="PRO_5045563563" evidence="1">
    <location>
        <begin position="32"/>
        <end position="201"/>
    </location>
</feature>
<feature type="domain" description="Ysc84 actin-binding" evidence="2">
    <location>
        <begin position="115"/>
        <end position="197"/>
    </location>
</feature>
<evidence type="ECO:0000313" key="3">
    <source>
        <dbReference type="EMBL" id="MCQ8102597.1"/>
    </source>
</evidence>
<keyword evidence="1" id="KW-0732">Signal</keyword>
<sequence>MKIVNKPRQVHGQFGFRLIACLVLIMSAMLAGCQTTGGSHSDSKANAAQIDREVDAALHKLYQTTPSARTLAAKARGILVFPNVVKAGFIGGAEYGKGAMRRGGKTTGYYNIVAGSYGLQAGVQAFAYAMFFMNDAAITSLDSAKGLEVGVGPNIVVLDEGMAKKATTTTLRDDVYAYVFGQQGLMAGLGIQGSKITRINP</sequence>
<dbReference type="EMBL" id="JANIBJ010000001">
    <property type="protein sequence ID" value="MCQ8102597.1"/>
    <property type="molecule type" value="Genomic_DNA"/>
</dbReference>
<reference evidence="3 4" key="1">
    <citation type="submission" date="2022-07" db="EMBL/GenBank/DDBJ databases">
        <title>Methylomonas rivi sp. nov., Methylomonas rosea sp. nov., Methylomonas aureus sp. nov. and Methylomonas subterranea sp. nov., four novel methanotrophs isolated from a freshwater creek and the deep terrestrial subsurface.</title>
        <authorList>
            <person name="Abin C."/>
            <person name="Sankaranarayanan K."/>
            <person name="Garner C."/>
            <person name="Sindelar R."/>
            <person name="Kotary K."/>
            <person name="Garner R."/>
            <person name="Barclay S."/>
            <person name="Lawson P."/>
            <person name="Krumholz L."/>
        </authorList>
    </citation>
    <scope>NUCLEOTIDE SEQUENCE [LARGE SCALE GENOMIC DNA]</scope>
    <source>
        <strain evidence="3 4">SURF-2</strain>
    </source>
</reference>
<dbReference type="InterPro" id="IPR007461">
    <property type="entry name" value="Ysc84_actin-binding"/>
</dbReference>
<name>A0ABT1TAV1_9GAMM</name>
<evidence type="ECO:0000259" key="2">
    <source>
        <dbReference type="Pfam" id="PF04366"/>
    </source>
</evidence>
<evidence type="ECO:0000256" key="1">
    <source>
        <dbReference type="SAM" id="SignalP"/>
    </source>
</evidence>
<protein>
    <submittedName>
        <fullName evidence="3">Lipid-binding SYLF domain-containing protein</fullName>
    </submittedName>
</protein>
<gene>
    <name evidence="3" type="ORF">NP590_00660</name>
</gene>
<dbReference type="PROSITE" id="PS51257">
    <property type="entry name" value="PROKAR_LIPOPROTEIN"/>
    <property type="match status" value="1"/>
</dbReference>
<comment type="caution">
    <text evidence="3">The sequence shown here is derived from an EMBL/GenBank/DDBJ whole genome shotgun (WGS) entry which is preliminary data.</text>
</comment>
<evidence type="ECO:0000313" key="4">
    <source>
        <dbReference type="Proteomes" id="UP001524499"/>
    </source>
</evidence>
<organism evidence="3 4">
    <name type="scientific">Methylomonas subterranea</name>
    <dbReference type="NCBI Taxonomy" id="2952225"/>
    <lineage>
        <taxon>Bacteria</taxon>
        <taxon>Pseudomonadati</taxon>
        <taxon>Pseudomonadota</taxon>
        <taxon>Gammaproteobacteria</taxon>
        <taxon>Methylococcales</taxon>
        <taxon>Methylococcaceae</taxon>
        <taxon>Methylomonas</taxon>
    </lineage>
</organism>
<keyword evidence="4" id="KW-1185">Reference proteome</keyword>
<proteinExistence type="predicted"/>
<feature type="signal peptide" evidence="1">
    <location>
        <begin position="1"/>
        <end position="31"/>
    </location>
</feature>
<dbReference type="Proteomes" id="UP001524499">
    <property type="component" value="Unassembled WGS sequence"/>
</dbReference>
<dbReference type="CDD" id="cd11524">
    <property type="entry name" value="SYLF"/>
    <property type="match status" value="1"/>
</dbReference>
<accession>A0ABT1TAV1</accession>